<comment type="caution">
    <text evidence="5">The sequence shown here is derived from an EMBL/GenBank/DDBJ whole genome shotgun (WGS) entry which is preliminary data.</text>
</comment>
<name>A0ABQ8RVE3_PERAM</name>
<dbReference type="InterPro" id="IPR013087">
    <property type="entry name" value="Znf_C2H2_type"/>
</dbReference>
<dbReference type="Gene3D" id="1.10.10.1450">
    <property type="match status" value="1"/>
</dbReference>
<dbReference type="PROSITE" id="PS50158">
    <property type="entry name" value="ZF_CCHC"/>
    <property type="match status" value="1"/>
</dbReference>
<dbReference type="Proteomes" id="UP001148838">
    <property type="component" value="Unassembled WGS sequence"/>
</dbReference>
<keyword evidence="6" id="KW-1185">Reference proteome</keyword>
<keyword evidence="1" id="KW-0862">Zinc</keyword>
<keyword evidence="1" id="KW-0479">Metal-binding</keyword>
<dbReference type="Pfam" id="PF17906">
    <property type="entry name" value="HTH_48"/>
    <property type="match status" value="1"/>
</dbReference>
<dbReference type="InterPro" id="IPR052709">
    <property type="entry name" value="Transposase-MT_Hybrid"/>
</dbReference>
<evidence type="ECO:0000256" key="2">
    <source>
        <dbReference type="SAM" id="MobiDB-lite"/>
    </source>
</evidence>
<feature type="region of interest" description="Disordered" evidence="2">
    <location>
        <begin position="343"/>
        <end position="392"/>
    </location>
</feature>
<evidence type="ECO:0000313" key="6">
    <source>
        <dbReference type="Proteomes" id="UP001148838"/>
    </source>
</evidence>
<dbReference type="PROSITE" id="PS00028">
    <property type="entry name" value="ZINC_FINGER_C2H2_1"/>
    <property type="match status" value="1"/>
</dbReference>
<gene>
    <name evidence="5" type="ORF">ANN_27846</name>
</gene>
<reference evidence="5 6" key="1">
    <citation type="journal article" date="2022" name="Allergy">
        <title>Genome assembly and annotation of Periplaneta americana reveal a comprehensive cockroach allergen profile.</title>
        <authorList>
            <person name="Wang L."/>
            <person name="Xiong Q."/>
            <person name="Saelim N."/>
            <person name="Wang L."/>
            <person name="Nong W."/>
            <person name="Wan A.T."/>
            <person name="Shi M."/>
            <person name="Liu X."/>
            <person name="Cao Q."/>
            <person name="Hui J.H.L."/>
            <person name="Sookrung N."/>
            <person name="Leung T.F."/>
            <person name="Tungtrongchitr A."/>
            <person name="Tsui S.K.W."/>
        </authorList>
    </citation>
    <scope>NUCLEOTIDE SEQUENCE [LARGE SCALE GENOMIC DNA]</scope>
    <source>
        <strain evidence="5">PWHHKU_190912</strain>
    </source>
</reference>
<evidence type="ECO:0000256" key="1">
    <source>
        <dbReference type="PROSITE-ProRule" id="PRU00042"/>
    </source>
</evidence>
<evidence type="ECO:0000313" key="5">
    <source>
        <dbReference type="EMBL" id="KAJ4425650.1"/>
    </source>
</evidence>
<evidence type="ECO:0000259" key="4">
    <source>
        <dbReference type="PROSITE" id="PS50158"/>
    </source>
</evidence>
<dbReference type="InterPro" id="IPR036397">
    <property type="entry name" value="RNaseH_sf"/>
</dbReference>
<keyword evidence="1" id="KW-0863">Zinc-finger</keyword>
<feature type="region of interest" description="Disordered" evidence="2">
    <location>
        <begin position="13"/>
        <end position="44"/>
    </location>
</feature>
<accession>A0ABQ8RVE3</accession>
<dbReference type="InterPro" id="IPR041426">
    <property type="entry name" value="Mos1_HTH"/>
</dbReference>
<sequence length="680" mass="77091">MRNCLQSIVGSVGKSVSQEHGSIDREEDKLGQCGSNRPDSSNIRDVSHNSIKCSKCSEGFVSLESMKAHSHTHTIKQSFKCVRALYGADDDVFYQQDGAPPHYHLAVRAFLDDNLQEHWIGRRGPIEFPPSETLLKAKLLGSYPIKVERHSSLNTTWGVVHTGALDGLSDVEIQQELAEQSVSKACRLLLRCFRCQRFGHTQKRCTNNIICSQCGIGNHGDSPCPNAVHCVNCDGDHSSNSKDCPKYITEKAIQELRIKDSITFFVARKRFLEDEKERREKSYASVLQKAKEGINMGTQTPSLEDLTGKQTETAAQTFVDATTQTDDSDSFGLEIRPYKPKKIVTVTSQTDSVPVRASRRRTPRRDEKSRTRSRSRSGSGGRRTESELPQSKIVMEVIKKEPEGDPLAIKWNDNTNTDEKKLLSEGGIWVLVGDELLLLFRILSVRKKHSGYGPRNETHRKKSPLCILCYFKMNDVIDNPADCEVRSVIRFLNARHLKPAEIYRQLKEVYGDTVMNERNVRKWCEMFNNGQTNVHDETQTGRPSLITEDLKTKVNDRILQDRRTSLDELHIAFPDISRSLLGEIVSQHLGYHKICARPHTAASTRQLLDQFGWEIFDHPPYSPDLAPSDFHLFTKLKDFLGGTRFGSDEELKKTVNTWLNELAAEKYNTGILKLVNRYDK</sequence>
<dbReference type="EMBL" id="JAJSOF020000042">
    <property type="protein sequence ID" value="KAJ4425650.1"/>
    <property type="molecule type" value="Genomic_DNA"/>
</dbReference>
<dbReference type="InterPro" id="IPR001878">
    <property type="entry name" value="Znf_CCHC"/>
</dbReference>
<feature type="domain" description="CCHC-type" evidence="4">
    <location>
        <begin position="191"/>
        <end position="207"/>
    </location>
</feature>
<feature type="domain" description="C2H2-type" evidence="3">
    <location>
        <begin position="51"/>
        <end position="78"/>
    </location>
</feature>
<feature type="compositionally biased region" description="Polar residues" evidence="2">
    <location>
        <begin position="33"/>
        <end position="44"/>
    </location>
</feature>
<evidence type="ECO:0000259" key="3">
    <source>
        <dbReference type="PROSITE" id="PS50157"/>
    </source>
</evidence>
<dbReference type="PANTHER" id="PTHR46060:SF1">
    <property type="entry name" value="MARINER MOS1 TRANSPOSASE-LIKE PROTEIN"/>
    <property type="match status" value="1"/>
</dbReference>
<feature type="compositionally biased region" description="Basic and acidic residues" evidence="2">
    <location>
        <begin position="21"/>
        <end position="30"/>
    </location>
</feature>
<organism evidence="5 6">
    <name type="scientific">Periplaneta americana</name>
    <name type="common">American cockroach</name>
    <name type="synonym">Blatta americana</name>
    <dbReference type="NCBI Taxonomy" id="6978"/>
    <lineage>
        <taxon>Eukaryota</taxon>
        <taxon>Metazoa</taxon>
        <taxon>Ecdysozoa</taxon>
        <taxon>Arthropoda</taxon>
        <taxon>Hexapoda</taxon>
        <taxon>Insecta</taxon>
        <taxon>Pterygota</taxon>
        <taxon>Neoptera</taxon>
        <taxon>Polyneoptera</taxon>
        <taxon>Dictyoptera</taxon>
        <taxon>Blattodea</taxon>
        <taxon>Blattoidea</taxon>
        <taxon>Blattidae</taxon>
        <taxon>Blattinae</taxon>
        <taxon>Periplaneta</taxon>
    </lineage>
</organism>
<protein>
    <submittedName>
        <fullName evidence="5">Uncharacterized protein</fullName>
    </submittedName>
</protein>
<proteinExistence type="predicted"/>
<dbReference type="PROSITE" id="PS50157">
    <property type="entry name" value="ZINC_FINGER_C2H2_2"/>
    <property type="match status" value="1"/>
</dbReference>
<dbReference type="PANTHER" id="PTHR46060">
    <property type="entry name" value="MARINER MOS1 TRANSPOSASE-LIKE PROTEIN"/>
    <property type="match status" value="1"/>
</dbReference>
<dbReference type="Gene3D" id="3.30.420.10">
    <property type="entry name" value="Ribonuclease H-like superfamily/Ribonuclease H"/>
    <property type="match status" value="1"/>
</dbReference>